<accession>A0A8J4F5W8</accession>
<keyword evidence="2" id="KW-1185">Reference proteome</keyword>
<evidence type="ECO:0000313" key="2">
    <source>
        <dbReference type="Proteomes" id="UP000747399"/>
    </source>
</evidence>
<proteinExistence type="predicted"/>
<evidence type="ECO:0000313" key="1">
    <source>
        <dbReference type="EMBL" id="GIL58789.1"/>
    </source>
</evidence>
<sequence length="265" mass="28980">RTVRDPLIQKCTSPAVRTTSLFCYRANLASANTGRVDMSSYRIKLVMSDAARKYLHEEKLNLVIGKAVGSVDRPTYRTAWHVLMPTELAQTVELSWTVNYTGSFTTEKIFDSFSKYTTQGNDIQMIAGHIYDMTASGTMIENPNKPPRPNSSSFVFCNGMGYGQVFRPVLKTPTPGASVNSPGAPFWLGDHVQKNGAVIATPVEKVIAWFGKYNAGAAILEEVMTVAVEFDLTEITSGTAEIADDLSAWKNLSPNAQSVDVVPVE</sequence>
<gene>
    <name evidence="1" type="ORF">Vafri_13776</name>
</gene>
<feature type="non-terminal residue" evidence="1">
    <location>
        <position position="265"/>
    </location>
</feature>
<organism evidence="1 2">
    <name type="scientific">Volvox africanus</name>
    <dbReference type="NCBI Taxonomy" id="51714"/>
    <lineage>
        <taxon>Eukaryota</taxon>
        <taxon>Viridiplantae</taxon>
        <taxon>Chlorophyta</taxon>
        <taxon>core chlorophytes</taxon>
        <taxon>Chlorophyceae</taxon>
        <taxon>CS clade</taxon>
        <taxon>Chlamydomonadales</taxon>
        <taxon>Volvocaceae</taxon>
        <taxon>Volvox</taxon>
    </lineage>
</organism>
<protein>
    <submittedName>
        <fullName evidence="1">Uncharacterized protein</fullName>
    </submittedName>
</protein>
<dbReference type="EMBL" id="BNCO01000032">
    <property type="protein sequence ID" value="GIL58789.1"/>
    <property type="molecule type" value="Genomic_DNA"/>
</dbReference>
<dbReference type="AlphaFoldDB" id="A0A8J4F5W8"/>
<name>A0A8J4F5W8_9CHLO</name>
<comment type="caution">
    <text evidence="1">The sequence shown here is derived from an EMBL/GenBank/DDBJ whole genome shotgun (WGS) entry which is preliminary data.</text>
</comment>
<dbReference type="Proteomes" id="UP000747399">
    <property type="component" value="Unassembled WGS sequence"/>
</dbReference>
<reference evidence="1" key="1">
    <citation type="journal article" date="2021" name="Proc. Natl. Acad. Sci. U.S.A.">
        <title>Three genomes in the algal genus Volvox reveal the fate of a haploid sex-determining region after a transition to homothallism.</title>
        <authorList>
            <person name="Yamamoto K."/>
            <person name="Hamaji T."/>
            <person name="Kawai-Toyooka H."/>
            <person name="Matsuzaki R."/>
            <person name="Takahashi F."/>
            <person name="Nishimura Y."/>
            <person name="Kawachi M."/>
            <person name="Noguchi H."/>
            <person name="Minakuchi Y."/>
            <person name="Umen J.G."/>
            <person name="Toyoda A."/>
            <person name="Nozaki H."/>
        </authorList>
    </citation>
    <scope>NUCLEOTIDE SEQUENCE</scope>
    <source>
        <strain evidence="1">NIES-3780</strain>
    </source>
</reference>